<dbReference type="Proteomes" id="UP000779233">
    <property type="component" value="Unassembled WGS sequence"/>
</dbReference>
<evidence type="ECO:0000256" key="1">
    <source>
        <dbReference type="ARBA" id="ARBA00022832"/>
    </source>
</evidence>
<dbReference type="EMBL" id="LT615244">
    <property type="protein sequence ID" value="SCO66097.1"/>
    <property type="molecule type" value="Genomic_DNA"/>
</dbReference>
<dbReference type="Gene3D" id="3.90.226.10">
    <property type="entry name" value="2-enoyl-CoA Hydratase, Chain A, domain 1"/>
    <property type="match status" value="1"/>
</dbReference>
<protein>
    <submittedName>
        <fullName evidence="4">(malaria parasite P. vivax) hypothetical protein</fullName>
    </submittedName>
    <submittedName>
        <fullName evidence="5">Enoyl-CoA hydratase-related protein, putative</fullName>
        <ecNumber evidence="5">4.2.1.17</ecNumber>
    </submittedName>
</protein>
<evidence type="ECO:0000313" key="8">
    <source>
        <dbReference type="Proteomes" id="UP000196402"/>
    </source>
</evidence>
<organism evidence="5 8">
    <name type="scientific">Plasmodium vivax</name>
    <name type="common">malaria parasite P. vivax</name>
    <dbReference type="NCBI Taxonomy" id="5855"/>
    <lineage>
        <taxon>Eukaryota</taxon>
        <taxon>Sar</taxon>
        <taxon>Alveolata</taxon>
        <taxon>Apicomplexa</taxon>
        <taxon>Aconoidasida</taxon>
        <taxon>Haemosporida</taxon>
        <taxon>Plasmodiidae</taxon>
        <taxon>Plasmodium</taxon>
        <taxon>Plasmodium (Plasmodium)</taxon>
    </lineage>
</organism>
<dbReference type="SUPFAM" id="SSF52096">
    <property type="entry name" value="ClpP/crotonase"/>
    <property type="match status" value="1"/>
</dbReference>
<dbReference type="InterPro" id="IPR052377">
    <property type="entry name" value="Mitochondrial_ECH-domain"/>
</dbReference>
<dbReference type="EMBL" id="CAJZCX010000012">
    <property type="protein sequence ID" value="CAG9481244.1"/>
    <property type="molecule type" value="Genomic_DNA"/>
</dbReference>
<evidence type="ECO:0000313" key="5">
    <source>
        <dbReference type="EMBL" id="SCO66097.1"/>
    </source>
</evidence>
<dbReference type="InterPro" id="IPR045004">
    <property type="entry name" value="ECH_dom"/>
</dbReference>
<dbReference type="PANTHER" id="PTHR43602:SF1">
    <property type="entry name" value="ENOYL-COA HYDRATASE DOMAIN-CONTAINING PROTEIN 3, MITOCHONDRIAL"/>
    <property type="match status" value="1"/>
</dbReference>
<dbReference type="VEuPathDB" id="PlasmoDB:PVP01_0602400"/>
<evidence type="ECO:0000313" key="7">
    <source>
        <dbReference type="EMBL" id="VUZ94336.1"/>
    </source>
</evidence>
<dbReference type="VEuPathDB" id="PlasmoDB:PVPAM_060013100"/>
<dbReference type="EMBL" id="LT615261">
    <property type="protein sequence ID" value="SCO71542.1"/>
    <property type="molecule type" value="Genomic_DNA"/>
</dbReference>
<dbReference type="PANTHER" id="PTHR43602">
    <property type="match status" value="1"/>
</dbReference>
<dbReference type="InterPro" id="IPR029045">
    <property type="entry name" value="ClpP/crotonase-like_dom_sf"/>
</dbReference>
<dbReference type="EC" id="4.2.1.17" evidence="5"/>
<keyword evidence="1" id="KW-0276">Fatty acid metabolism</keyword>
<dbReference type="Proteomes" id="UP000220605">
    <property type="component" value="Chromosome 6"/>
</dbReference>
<evidence type="ECO:0000313" key="6">
    <source>
        <dbReference type="EMBL" id="SCO71542.1"/>
    </source>
</evidence>
<dbReference type="VEuPathDB" id="PlasmoDB:PVX_001730"/>
<dbReference type="GO" id="GO:0004300">
    <property type="term" value="F:enoyl-CoA hydratase activity"/>
    <property type="evidence" value="ECO:0007669"/>
    <property type="project" value="UniProtKB-EC"/>
</dbReference>
<feature type="domain" description="Enoyl-CoA hydratase/isomerase" evidence="3">
    <location>
        <begin position="120"/>
        <end position="394"/>
    </location>
</feature>
<dbReference type="AlphaFoldDB" id="A0A1G4GU07"/>
<dbReference type="GO" id="GO:0005739">
    <property type="term" value="C:mitochondrion"/>
    <property type="evidence" value="ECO:0007669"/>
    <property type="project" value="TreeGrafter"/>
</dbReference>
<proteinExistence type="predicted"/>
<accession>A0A1G4GU07</accession>
<dbReference type="eggNOG" id="KOG1684">
    <property type="taxonomic scope" value="Eukaryota"/>
</dbReference>
<gene>
    <name evidence="6" type="ORF">PVC01_060007900</name>
    <name evidence="7" type="ORF">PVP01_0602400</name>
    <name evidence="5" type="ORF">PVT01_060007300</name>
    <name evidence="4" type="ORF">PVW1_060008700</name>
</gene>
<evidence type="ECO:0000313" key="4">
    <source>
        <dbReference type="EMBL" id="CAG9481244.1"/>
    </source>
</evidence>
<name>A0A1G4GU07_PLAVI</name>
<sequence length="560" mass="64893">MQHSEVAQHCRTTLSPIMIPPQCRPPMRRLMCNHRKHLTTSASAHCRPCMPTKGRPPWSAGRKLIRTSIFKDDEIYLDPLQIHNEEPNKTNYLNRASPNECVYTRSNVGMNAILINEKYMTLKCINQLYKELRNGEINFTKRFTFLTSISNESFSHGYNLLHLLKIVEVHQKGKNKKHADVLKKILCNINELSYLTFSYRKPLIVYCNGSVRGSGGFIPFLANNSAAYFHSSYSYTNLRYSFLPYGGISYVLANLRGSIGFYLALTGETIKSADLIWCGLTKRWVAEECLELMELTSESQLEVSEQDANLLLEEHFLRVPKMYSLKSYEEIIHDHFKYPSLMQIMAKLDASRKRTHPDERVRLWAEKTYQQICSQPPIAAHLTFEIMNLLRTHKMELLKKAQVTKKLYNQMTQNSYKVVPTTREEVSLAELKFAIDSELLVKALNMETNAIANFISCPDALNGITSYLVKDTDHSFKCSYLNNSLLETKKDIIHYFLFYKNEYEFAVRERPDISFSSLSALDRCNQPCGAYDRHFYAEQSKRWSDDYLEDQLDEINRLAL</sequence>
<keyword evidence="5" id="KW-0456">Lyase</keyword>
<dbReference type="VEuPathDB" id="PlasmoDB:PVW1_060008700"/>
<keyword evidence="2" id="KW-0443">Lipid metabolism</keyword>
<dbReference type="Proteomes" id="UP000305196">
    <property type="component" value="Chromosome 6"/>
</dbReference>
<reference evidence="8 9" key="1">
    <citation type="submission" date="2016-07" db="EMBL/GenBank/DDBJ databases">
        <authorList>
            <consortium name="Pathogen Informatics"/>
        </authorList>
    </citation>
    <scope>NUCLEOTIDE SEQUENCE [LARGE SCALE GENOMIC DNA]</scope>
    <source>
        <strain evidence="4">PvW1</strain>
    </source>
</reference>
<dbReference type="OrthoDB" id="16820at2759"/>
<dbReference type="EMBL" id="LT635617">
    <property type="protein sequence ID" value="VUZ94336.1"/>
    <property type="molecule type" value="Genomic_DNA"/>
</dbReference>
<dbReference type="Pfam" id="PF16113">
    <property type="entry name" value="ECH_2"/>
    <property type="match status" value="1"/>
</dbReference>
<evidence type="ECO:0000256" key="2">
    <source>
        <dbReference type="ARBA" id="ARBA00023098"/>
    </source>
</evidence>
<dbReference type="Proteomes" id="UP000196402">
    <property type="component" value="Chromosome 6"/>
</dbReference>
<evidence type="ECO:0000313" key="9">
    <source>
        <dbReference type="Proteomes" id="UP000220605"/>
    </source>
</evidence>
<dbReference type="GO" id="GO:0006631">
    <property type="term" value="P:fatty acid metabolic process"/>
    <property type="evidence" value="ECO:0007669"/>
    <property type="project" value="UniProtKB-KW"/>
</dbReference>
<evidence type="ECO:0000259" key="3">
    <source>
        <dbReference type="Pfam" id="PF16113"/>
    </source>
</evidence>